<dbReference type="InterPro" id="IPR000719">
    <property type="entry name" value="Prot_kinase_dom"/>
</dbReference>
<sequence>MNFTDGPEDNGSPSQRGPRFKSIRRSSFADSYFDIKEEVNDEGSDISSLGASKKQADQDDDLLLSDPNTVEKSNRSFAPFDDVDLSRSRPVLDAQRSESSFDIDSSVLLELEASSRRTTFKRSNISSAHDAEPEDEARKAPPEFPARRKGSLERRMLLKAGLGMRAANERIQRHTMMERRKSPMSDEDDLSFAASTRRNSTGSTVRGKRMSMESLASFSSAASATSGEGVEVGNLTFVTDIEMLSIMYGNGSDDDSDGDASARATYNSLPPSAILGKGATSMVRLAWRKTNNPEERRASMDTLESTSSMEETKPKVTDVKSFRNLYQPQGKKHSRRSIVRVVSQPMSEAGSQVSTKGDLVAVKLIQKSVLKQMKTMTKDAKNRVTVQTAFDNIEREIAMMKRLQHPNLVRLFEVIDSVESDKLYMVLEYVSLGEILSHQEGTDEYRRMRYKKKVKGLTPEGYFDEENAAFYFVDIMHGLAYLHRHGICHRDLKPENILLAANGIAKISDFGVAHVFDNEKDDAIRDSLCLSVASDFLDESERSMDADFKYLSRRESDQAVKMKSQHDSGILKKTEGTWCFWSPEMCGKNSQFSGYSADMWAAGICLFIFTTGKVPFFSMAPLTLFEMIAKAEVPYDQHPNMSSSLKGLLQKMLTKNPADRAGVGYCLQHEFCINARTERIKQLGKDFVRSDHDIVLSNEEVDGAFSVTKLSSMFDKKKKRDHDVAEVEGIKDANTEDGESNGDQVPQTSKPKKKSFLRQKSGKMMKHLSESAVSSTSRKSDCTIQ</sequence>
<feature type="region of interest" description="Disordered" evidence="9">
    <location>
        <begin position="721"/>
        <end position="785"/>
    </location>
</feature>
<dbReference type="GO" id="GO:0004674">
    <property type="term" value="F:protein serine/threonine kinase activity"/>
    <property type="evidence" value="ECO:0007669"/>
    <property type="project" value="UniProtKB-KW"/>
</dbReference>
<feature type="domain" description="Protein kinase" evidence="10">
    <location>
        <begin position="269"/>
        <end position="672"/>
    </location>
</feature>
<evidence type="ECO:0000256" key="5">
    <source>
        <dbReference type="ARBA" id="ARBA00022777"/>
    </source>
</evidence>
<dbReference type="PANTHER" id="PTHR43895">
    <property type="entry name" value="CALCIUM/CALMODULIN-DEPENDENT PROTEIN KINASE KINASE-RELATED"/>
    <property type="match status" value="1"/>
</dbReference>
<dbReference type="InterPro" id="IPR011009">
    <property type="entry name" value="Kinase-like_dom_sf"/>
</dbReference>
<keyword evidence="3" id="KW-0808">Transferase</keyword>
<dbReference type="GO" id="GO:0005524">
    <property type="term" value="F:ATP binding"/>
    <property type="evidence" value="ECO:0007669"/>
    <property type="project" value="UniProtKB-KW"/>
</dbReference>
<dbReference type="SUPFAM" id="SSF56112">
    <property type="entry name" value="Protein kinase-like (PK-like)"/>
    <property type="match status" value="1"/>
</dbReference>
<dbReference type="Pfam" id="PF00069">
    <property type="entry name" value="Pkinase"/>
    <property type="match status" value="2"/>
</dbReference>
<dbReference type="AlphaFoldDB" id="A0ABD3NY96"/>
<dbReference type="CDD" id="cd14008">
    <property type="entry name" value="STKc_LKB1_CaMKK"/>
    <property type="match status" value="1"/>
</dbReference>
<comment type="catalytic activity">
    <reaction evidence="8">
        <text>L-seryl-[protein] + ATP = O-phospho-L-seryl-[protein] + ADP + H(+)</text>
        <dbReference type="Rhea" id="RHEA:17989"/>
        <dbReference type="Rhea" id="RHEA-COMP:9863"/>
        <dbReference type="Rhea" id="RHEA-COMP:11604"/>
        <dbReference type="ChEBI" id="CHEBI:15378"/>
        <dbReference type="ChEBI" id="CHEBI:29999"/>
        <dbReference type="ChEBI" id="CHEBI:30616"/>
        <dbReference type="ChEBI" id="CHEBI:83421"/>
        <dbReference type="ChEBI" id="CHEBI:456216"/>
        <dbReference type="EC" id="2.7.11.1"/>
    </reaction>
</comment>
<evidence type="ECO:0000256" key="2">
    <source>
        <dbReference type="ARBA" id="ARBA00022527"/>
    </source>
</evidence>
<evidence type="ECO:0000256" key="9">
    <source>
        <dbReference type="SAM" id="MobiDB-lite"/>
    </source>
</evidence>
<evidence type="ECO:0000259" key="10">
    <source>
        <dbReference type="PROSITE" id="PS50011"/>
    </source>
</evidence>
<feature type="compositionally biased region" description="Basic and acidic residues" evidence="9">
    <location>
        <begin position="721"/>
        <end position="734"/>
    </location>
</feature>
<dbReference type="Gene3D" id="3.30.200.20">
    <property type="entry name" value="Phosphorylase Kinase, domain 1"/>
    <property type="match status" value="1"/>
</dbReference>
<feature type="region of interest" description="Disordered" evidence="9">
    <location>
        <begin position="291"/>
        <end position="316"/>
    </location>
</feature>
<evidence type="ECO:0000256" key="6">
    <source>
        <dbReference type="ARBA" id="ARBA00022840"/>
    </source>
</evidence>
<proteinExistence type="predicted"/>
<dbReference type="PANTHER" id="PTHR43895:SF32">
    <property type="entry name" value="SERINE_THREONINE-PROTEIN KINASE CHK1"/>
    <property type="match status" value="1"/>
</dbReference>
<feature type="region of interest" description="Disordered" evidence="9">
    <location>
        <begin position="1"/>
        <end position="23"/>
    </location>
</feature>
<evidence type="ECO:0000256" key="1">
    <source>
        <dbReference type="ARBA" id="ARBA00012513"/>
    </source>
</evidence>
<comment type="catalytic activity">
    <reaction evidence="7">
        <text>L-threonyl-[protein] + ATP = O-phospho-L-threonyl-[protein] + ADP + H(+)</text>
        <dbReference type="Rhea" id="RHEA:46608"/>
        <dbReference type="Rhea" id="RHEA-COMP:11060"/>
        <dbReference type="Rhea" id="RHEA-COMP:11605"/>
        <dbReference type="ChEBI" id="CHEBI:15378"/>
        <dbReference type="ChEBI" id="CHEBI:30013"/>
        <dbReference type="ChEBI" id="CHEBI:30616"/>
        <dbReference type="ChEBI" id="CHEBI:61977"/>
        <dbReference type="ChEBI" id="CHEBI:456216"/>
        <dbReference type="EC" id="2.7.11.1"/>
    </reaction>
</comment>
<keyword evidence="4" id="KW-0547">Nucleotide-binding</keyword>
<feature type="compositionally biased region" description="Polar residues" evidence="9">
    <location>
        <begin position="193"/>
        <end position="204"/>
    </location>
</feature>
<keyword evidence="12" id="KW-1185">Reference proteome</keyword>
<dbReference type="EMBL" id="JALLPJ020000871">
    <property type="protein sequence ID" value="KAL3780895.1"/>
    <property type="molecule type" value="Genomic_DNA"/>
</dbReference>
<dbReference type="Proteomes" id="UP001530400">
    <property type="component" value="Unassembled WGS sequence"/>
</dbReference>
<evidence type="ECO:0000256" key="8">
    <source>
        <dbReference type="ARBA" id="ARBA00048679"/>
    </source>
</evidence>
<accession>A0ABD3NY96</accession>
<protein>
    <recommendedName>
        <fullName evidence="1">non-specific serine/threonine protein kinase</fullName>
        <ecNumber evidence="1">2.7.11.1</ecNumber>
    </recommendedName>
</protein>
<evidence type="ECO:0000256" key="7">
    <source>
        <dbReference type="ARBA" id="ARBA00047899"/>
    </source>
</evidence>
<dbReference type="PROSITE" id="PS00108">
    <property type="entry name" value="PROTEIN_KINASE_ST"/>
    <property type="match status" value="1"/>
</dbReference>
<feature type="compositionally biased region" description="Basic residues" evidence="9">
    <location>
        <begin position="750"/>
        <end position="766"/>
    </location>
</feature>
<feature type="region of interest" description="Disordered" evidence="9">
    <location>
        <begin position="40"/>
        <end position="85"/>
    </location>
</feature>
<feature type="region of interest" description="Disordered" evidence="9">
    <location>
        <begin position="177"/>
        <end position="208"/>
    </location>
</feature>
<dbReference type="EC" id="2.7.11.1" evidence="1"/>
<comment type="caution">
    <text evidence="11">The sequence shown here is derived from an EMBL/GenBank/DDBJ whole genome shotgun (WGS) entry which is preliminary data.</text>
</comment>
<keyword evidence="5" id="KW-0418">Kinase</keyword>
<evidence type="ECO:0000256" key="3">
    <source>
        <dbReference type="ARBA" id="ARBA00022679"/>
    </source>
</evidence>
<reference evidence="11 12" key="1">
    <citation type="submission" date="2024-10" db="EMBL/GenBank/DDBJ databases">
        <title>Updated reference genomes for cyclostephanoid diatoms.</title>
        <authorList>
            <person name="Roberts W.R."/>
            <person name="Alverson A.J."/>
        </authorList>
    </citation>
    <scope>NUCLEOTIDE SEQUENCE [LARGE SCALE GENOMIC DNA]</scope>
    <source>
        <strain evidence="11 12">AJA010-31</strain>
    </source>
</reference>
<dbReference type="SMART" id="SM00220">
    <property type="entry name" value="S_TKc"/>
    <property type="match status" value="1"/>
</dbReference>
<name>A0ABD3NY96_9STRA</name>
<organism evidence="11 12">
    <name type="scientific">Cyclotella atomus</name>
    <dbReference type="NCBI Taxonomy" id="382360"/>
    <lineage>
        <taxon>Eukaryota</taxon>
        <taxon>Sar</taxon>
        <taxon>Stramenopiles</taxon>
        <taxon>Ochrophyta</taxon>
        <taxon>Bacillariophyta</taxon>
        <taxon>Coscinodiscophyceae</taxon>
        <taxon>Thalassiosirophycidae</taxon>
        <taxon>Stephanodiscales</taxon>
        <taxon>Stephanodiscaceae</taxon>
        <taxon>Cyclotella</taxon>
    </lineage>
</organism>
<gene>
    <name evidence="11" type="ORF">ACHAWO_010578</name>
</gene>
<evidence type="ECO:0000313" key="11">
    <source>
        <dbReference type="EMBL" id="KAL3780895.1"/>
    </source>
</evidence>
<dbReference type="InterPro" id="IPR008271">
    <property type="entry name" value="Ser/Thr_kinase_AS"/>
</dbReference>
<evidence type="ECO:0000256" key="4">
    <source>
        <dbReference type="ARBA" id="ARBA00022741"/>
    </source>
</evidence>
<evidence type="ECO:0000313" key="12">
    <source>
        <dbReference type="Proteomes" id="UP001530400"/>
    </source>
</evidence>
<dbReference type="Gene3D" id="1.10.510.10">
    <property type="entry name" value="Transferase(Phosphotransferase) domain 1"/>
    <property type="match status" value="1"/>
</dbReference>
<feature type="region of interest" description="Disordered" evidence="9">
    <location>
        <begin position="119"/>
        <end position="150"/>
    </location>
</feature>
<keyword evidence="2" id="KW-0723">Serine/threonine-protein kinase</keyword>
<dbReference type="PROSITE" id="PS50011">
    <property type="entry name" value="PROTEIN_KINASE_DOM"/>
    <property type="match status" value="1"/>
</dbReference>
<keyword evidence="6" id="KW-0067">ATP-binding</keyword>